<protein>
    <recommendedName>
        <fullName evidence="3">Lipoprotein</fullName>
    </recommendedName>
</protein>
<evidence type="ECO:0000313" key="2">
    <source>
        <dbReference type="Proteomes" id="UP000623301"/>
    </source>
</evidence>
<evidence type="ECO:0008006" key="3">
    <source>
        <dbReference type="Google" id="ProtNLM"/>
    </source>
</evidence>
<gene>
    <name evidence="1" type="ORF">JBL43_05645</name>
</gene>
<proteinExistence type="predicted"/>
<reference evidence="1 2" key="1">
    <citation type="submission" date="2020-12" db="EMBL/GenBank/DDBJ databases">
        <title>Aureibaculum luteum sp. nov. and Aureibaculum flavum sp. nov., novel members of the family Flavobacteriaceae isolated from Antarctic intertidal sediments.</title>
        <authorList>
            <person name="He X."/>
            <person name="Zhang X."/>
        </authorList>
    </citation>
    <scope>NUCLEOTIDE SEQUENCE [LARGE SCALE GENOMIC DNA]</scope>
    <source>
        <strain evidence="1 2">A20</strain>
    </source>
</reference>
<evidence type="ECO:0000313" key="1">
    <source>
        <dbReference type="EMBL" id="MBJ2173711.1"/>
    </source>
</evidence>
<comment type="caution">
    <text evidence="1">The sequence shown here is derived from an EMBL/GenBank/DDBJ whole genome shotgun (WGS) entry which is preliminary data.</text>
</comment>
<sequence length="327" mass="37772">MKFVFSLLICFFVIGCTQQNQPKIQFYHWKSTVDFNNAEVQLFKNLHSNKLYLRLFDVDTKNGIVEPIGTINKFESSTLTADYIPVLFITNRTFTNTTPNEIAILAEHVSILISRITADNKISNFEEIQIDCDWTATTKESYFLFLETLKKITHKNITCTLRLHQVKFKKTAGIPPVKKVYLMCYATSNPIQNDGENSILDLDLLKDYLQKINDYPISFDIALPIYSWAIVTNHLGKSKLINAVTQSDLSTVNFKKENNNNFTAIDDTFLRGFYVNKGFTIKVETISPELLNETKTFLKSKINQPYDIVYYHLDSIFTNRYSLKDLQ</sequence>
<keyword evidence="2" id="KW-1185">Reference proteome</keyword>
<accession>A0ABS0WP07</accession>
<dbReference type="PROSITE" id="PS51257">
    <property type="entry name" value="PROKAR_LIPOPROTEIN"/>
    <property type="match status" value="1"/>
</dbReference>
<dbReference type="RefSeq" id="WP_198840484.1">
    <property type="nucleotide sequence ID" value="NZ_JAEHFJ010000002.1"/>
</dbReference>
<organism evidence="1 2">
    <name type="scientific">Aureibaculum flavum</name>
    <dbReference type="NCBI Taxonomy" id="2795986"/>
    <lineage>
        <taxon>Bacteria</taxon>
        <taxon>Pseudomonadati</taxon>
        <taxon>Bacteroidota</taxon>
        <taxon>Flavobacteriia</taxon>
        <taxon>Flavobacteriales</taxon>
        <taxon>Flavobacteriaceae</taxon>
        <taxon>Aureibaculum</taxon>
    </lineage>
</organism>
<dbReference type="EMBL" id="JAEHFJ010000002">
    <property type="protein sequence ID" value="MBJ2173711.1"/>
    <property type="molecule type" value="Genomic_DNA"/>
</dbReference>
<name>A0ABS0WP07_9FLAO</name>
<dbReference type="Proteomes" id="UP000623301">
    <property type="component" value="Unassembled WGS sequence"/>
</dbReference>